<feature type="transmembrane region" description="Helical" evidence="6">
    <location>
        <begin position="17"/>
        <end position="37"/>
    </location>
</feature>
<accession>A0A4W3J1I0</accession>
<reference evidence="8" key="1">
    <citation type="journal article" date="2006" name="Science">
        <title>Ancient noncoding elements conserved in the human genome.</title>
        <authorList>
            <person name="Venkatesh B."/>
            <person name="Kirkness E.F."/>
            <person name="Loh Y.H."/>
            <person name="Halpern A.L."/>
            <person name="Lee A.P."/>
            <person name="Johnson J."/>
            <person name="Dandona N."/>
            <person name="Viswanathan L.D."/>
            <person name="Tay A."/>
            <person name="Venter J.C."/>
            <person name="Strausberg R.L."/>
            <person name="Brenner S."/>
        </authorList>
    </citation>
    <scope>NUCLEOTIDE SEQUENCE [LARGE SCALE GENOMIC DNA]</scope>
</reference>
<evidence type="ECO:0000256" key="1">
    <source>
        <dbReference type="ARBA" id="ARBA00004141"/>
    </source>
</evidence>
<keyword evidence="8" id="KW-1185">Reference proteome</keyword>
<keyword evidence="2 6" id="KW-0812">Transmembrane</keyword>
<dbReference type="STRING" id="7868.ENSCMIP00000033506"/>
<name>A0A4W3J1I0_CALMI</name>
<evidence type="ECO:0000256" key="5">
    <source>
        <dbReference type="SAM" id="MobiDB-lite"/>
    </source>
</evidence>
<protein>
    <submittedName>
        <fullName evidence="7">Germ cell-specific gene 1-like protein</fullName>
    </submittedName>
</protein>
<dbReference type="Gene3D" id="1.20.140.150">
    <property type="match status" value="1"/>
</dbReference>
<proteinExistence type="predicted"/>
<feature type="compositionally biased region" description="Polar residues" evidence="5">
    <location>
        <begin position="187"/>
        <end position="196"/>
    </location>
</feature>
<reference evidence="7" key="5">
    <citation type="submission" date="2025-09" db="UniProtKB">
        <authorList>
            <consortium name="Ensembl"/>
        </authorList>
    </citation>
    <scope>IDENTIFICATION</scope>
</reference>
<dbReference type="InParanoid" id="A0A4W3J1I0"/>
<sequence>TPDSEQGVLWMAIVTEFLHISLLALGFLLMCLEYFFLANVIKAMKINSFAAIFTVLSGLMGMVAHIMYTTVFQVTVTFGPKDWKPQSWDYGWSFLLAWFSFSCCMGAAVLSLNSYTKTILTFRHRQQILARSLASGEDCIELCDDGFLWDRSLLTGRGSPAQAKGSDGQSDPTSLPGSTDPGDGASLSDSMSEAQC</sequence>
<evidence type="ECO:0000256" key="6">
    <source>
        <dbReference type="SAM" id="Phobius"/>
    </source>
</evidence>
<dbReference type="GeneTree" id="ENSGT01050000244814"/>
<feature type="transmembrane region" description="Helical" evidence="6">
    <location>
        <begin position="49"/>
        <end position="70"/>
    </location>
</feature>
<evidence type="ECO:0000256" key="2">
    <source>
        <dbReference type="ARBA" id="ARBA00022692"/>
    </source>
</evidence>
<dbReference type="Proteomes" id="UP000314986">
    <property type="component" value="Unassembled WGS sequence"/>
</dbReference>
<dbReference type="PANTHER" id="PTHR10671:SF78">
    <property type="entry name" value="SI:CH211-232M10.6"/>
    <property type="match status" value="1"/>
</dbReference>
<dbReference type="AlphaFoldDB" id="A0A4W3J1I0"/>
<keyword evidence="4 6" id="KW-0472">Membrane</keyword>
<evidence type="ECO:0000313" key="7">
    <source>
        <dbReference type="Ensembl" id="ENSCMIP00000033506.1"/>
    </source>
</evidence>
<feature type="transmembrane region" description="Helical" evidence="6">
    <location>
        <begin position="90"/>
        <end position="115"/>
    </location>
</feature>
<evidence type="ECO:0000256" key="3">
    <source>
        <dbReference type="ARBA" id="ARBA00022989"/>
    </source>
</evidence>
<organism evidence="7 8">
    <name type="scientific">Callorhinchus milii</name>
    <name type="common">Ghost shark</name>
    <dbReference type="NCBI Taxonomy" id="7868"/>
    <lineage>
        <taxon>Eukaryota</taxon>
        <taxon>Metazoa</taxon>
        <taxon>Chordata</taxon>
        <taxon>Craniata</taxon>
        <taxon>Vertebrata</taxon>
        <taxon>Chondrichthyes</taxon>
        <taxon>Holocephali</taxon>
        <taxon>Chimaeriformes</taxon>
        <taxon>Callorhinchidae</taxon>
        <taxon>Callorhinchus</taxon>
    </lineage>
</organism>
<evidence type="ECO:0000313" key="8">
    <source>
        <dbReference type="Proteomes" id="UP000314986"/>
    </source>
</evidence>
<dbReference type="InterPro" id="IPR050579">
    <property type="entry name" value="PMP-22/EMP/MP20-like"/>
</dbReference>
<reference evidence="7" key="4">
    <citation type="submission" date="2025-08" db="UniProtKB">
        <authorList>
            <consortium name="Ensembl"/>
        </authorList>
    </citation>
    <scope>IDENTIFICATION</scope>
</reference>
<feature type="compositionally biased region" description="Polar residues" evidence="5">
    <location>
        <begin position="167"/>
        <end position="177"/>
    </location>
</feature>
<dbReference type="PANTHER" id="PTHR10671">
    <property type="entry name" value="EPITHELIAL MEMBRANE PROTEIN-RELATED"/>
    <property type="match status" value="1"/>
</dbReference>
<comment type="subcellular location">
    <subcellularLocation>
        <location evidence="1">Membrane</location>
        <topology evidence="1">Multi-pass membrane protein</topology>
    </subcellularLocation>
</comment>
<evidence type="ECO:0000256" key="4">
    <source>
        <dbReference type="ARBA" id="ARBA00023136"/>
    </source>
</evidence>
<reference evidence="8" key="2">
    <citation type="journal article" date="2007" name="PLoS Biol.">
        <title>Survey sequencing and comparative analysis of the elephant shark (Callorhinchus milii) genome.</title>
        <authorList>
            <person name="Venkatesh B."/>
            <person name="Kirkness E.F."/>
            <person name="Loh Y.H."/>
            <person name="Halpern A.L."/>
            <person name="Lee A.P."/>
            <person name="Johnson J."/>
            <person name="Dandona N."/>
            <person name="Viswanathan L.D."/>
            <person name="Tay A."/>
            <person name="Venter J.C."/>
            <person name="Strausberg R.L."/>
            <person name="Brenner S."/>
        </authorList>
    </citation>
    <scope>NUCLEOTIDE SEQUENCE [LARGE SCALE GENOMIC DNA]</scope>
</reference>
<dbReference type="InterPro" id="IPR004031">
    <property type="entry name" value="PMP22/EMP/MP20/Claudin"/>
</dbReference>
<reference evidence="8" key="3">
    <citation type="journal article" date="2014" name="Nature">
        <title>Elephant shark genome provides unique insights into gnathostome evolution.</title>
        <authorList>
            <consortium name="International Elephant Shark Genome Sequencing Consortium"/>
            <person name="Venkatesh B."/>
            <person name="Lee A.P."/>
            <person name="Ravi V."/>
            <person name="Maurya A.K."/>
            <person name="Lian M.M."/>
            <person name="Swann J.B."/>
            <person name="Ohta Y."/>
            <person name="Flajnik M.F."/>
            <person name="Sutoh Y."/>
            <person name="Kasahara M."/>
            <person name="Hoon S."/>
            <person name="Gangu V."/>
            <person name="Roy S.W."/>
            <person name="Irimia M."/>
            <person name="Korzh V."/>
            <person name="Kondrychyn I."/>
            <person name="Lim Z.W."/>
            <person name="Tay B.H."/>
            <person name="Tohari S."/>
            <person name="Kong K.W."/>
            <person name="Ho S."/>
            <person name="Lorente-Galdos B."/>
            <person name="Quilez J."/>
            <person name="Marques-Bonet T."/>
            <person name="Raney B.J."/>
            <person name="Ingham P.W."/>
            <person name="Tay A."/>
            <person name="Hillier L.W."/>
            <person name="Minx P."/>
            <person name="Boehm T."/>
            <person name="Wilson R.K."/>
            <person name="Brenner S."/>
            <person name="Warren W.C."/>
        </authorList>
    </citation>
    <scope>NUCLEOTIDE SEQUENCE [LARGE SCALE GENOMIC DNA]</scope>
</reference>
<dbReference type="Pfam" id="PF00822">
    <property type="entry name" value="PMP22_Claudin"/>
    <property type="match status" value="1"/>
</dbReference>
<feature type="region of interest" description="Disordered" evidence="5">
    <location>
        <begin position="157"/>
        <end position="196"/>
    </location>
</feature>
<keyword evidence="3 6" id="KW-1133">Transmembrane helix</keyword>
<dbReference type="GO" id="GO:0005886">
    <property type="term" value="C:plasma membrane"/>
    <property type="evidence" value="ECO:0007669"/>
    <property type="project" value="TreeGrafter"/>
</dbReference>
<dbReference type="Ensembl" id="ENSCMIT00000034012.1">
    <property type="protein sequence ID" value="ENSCMIP00000033506.1"/>
    <property type="gene ID" value="ENSCMIG00000014294.1"/>
</dbReference>